<evidence type="ECO:0000256" key="6">
    <source>
        <dbReference type="SAM" id="Phobius"/>
    </source>
</evidence>
<evidence type="ECO:0000256" key="5">
    <source>
        <dbReference type="ARBA" id="ARBA00023136"/>
    </source>
</evidence>
<dbReference type="Proteomes" id="UP001301350">
    <property type="component" value="Unassembled WGS sequence"/>
</dbReference>
<evidence type="ECO:0000256" key="1">
    <source>
        <dbReference type="ARBA" id="ARBA00004651"/>
    </source>
</evidence>
<evidence type="ECO:0000256" key="2">
    <source>
        <dbReference type="ARBA" id="ARBA00022475"/>
    </source>
</evidence>
<feature type="transmembrane region" description="Helical" evidence="6">
    <location>
        <begin position="202"/>
        <end position="226"/>
    </location>
</feature>
<keyword evidence="3 6" id="KW-0812">Transmembrane</keyword>
<dbReference type="Gene3D" id="1.10.3730.20">
    <property type="match status" value="1"/>
</dbReference>
<dbReference type="InterPro" id="IPR000620">
    <property type="entry name" value="EamA_dom"/>
</dbReference>
<dbReference type="Pfam" id="PF00892">
    <property type="entry name" value="EamA"/>
    <property type="match status" value="2"/>
</dbReference>
<protein>
    <recommendedName>
        <fullName evidence="7">EamA domain-containing protein</fullName>
    </recommendedName>
</protein>
<feature type="domain" description="EamA" evidence="7">
    <location>
        <begin position="108"/>
        <end position="228"/>
    </location>
</feature>
<name>A0AAV9J1N5_CYACA</name>
<feature type="transmembrane region" description="Helical" evidence="6">
    <location>
        <begin position="160"/>
        <end position="181"/>
    </location>
</feature>
<feature type="transmembrane region" description="Helical" evidence="6">
    <location>
        <begin position="259"/>
        <end position="277"/>
    </location>
</feature>
<comment type="subcellular location">
    <subcellularLocation>
        <location evidence="1">Cell membrane</location>
        <topology evidence="1">Multi-pass membrane protein</topology>
    </subcellularLocation>
</comment>
<dbReference type="GO" id="GO:0005886">
    <property type="term" value="C:plasma membrane"/>
    <property type="evidence" value="ECO:0007669"/>
    <property type="project" value="UniProtKB-SubCell"/>
</dbReference>
<proteinExistence type="predicted"/>
<feature type="transmembrane region" description="Helical" evidence="6">
    <location>
        <begin position="135"/>
        <end position="154"/>
    </location>
</feature>
<dbReference type="AlphaFoldDB" id="A0AAV9J1N5"/>
<keyword evidence="5 6" id="KW-0472">Membrane</keyword>
<evidence type="ECO:0000256" key="4">
    <source>
        <dbReference type="ARBA" id="ARBA00022989"/>
    </source>
</evidence>
<evidence type="ECO:0000256" key="3">
    <source>
        <dbReference type="ARBA" id="ARBA00022692"/>
    </source>
</evidence>
<comment type="caution">
    <text evidence="8">The sequence shown here is derived from an EMBL/GenBank/DDBJ whole genome shotgun (WGS) entry which is preliminary data.</text>
</comment>
<dbReference type="PANTHER" id="PTHR42920">
    <property type="entry name" value="OS03G0707200 PROTEIN-RELATED"/>
    <property type="match status" value="1"/>
</dbReference>
<feature type="domain" description="EamA" evidence="7">
    <location>
        <begin position="348"/>
        <end position="424"/>
    </location>
</feature>
<reference evidence="8 9" key="1">
    <citation type="submission" date="2022-07" db="EMBL/GenBank/DDBJ databases">
        <title>Genome-wide signatures of adaptation to extreme environments.</title>
        <authorList>
            <person name="Cho C.H."/>
            <person name="Yoon H.S."/>
        </authorList>
    </citation>
    <scope>NUCLEOTIDE SEQUENCE [LARGE SCALE GENOMIC DNA]</scope>
    <source>
        <strain evidence="8 9">DBV 063 E5</strain>
    </source>
</reference>
<sequence length="436" mass="46966">MNVEVLFIGGGVGGRAPARRVDRRRSPDSVEEAARCRSWNDGRSKRHWHAPWHRHRGELPPQRLWRRSPTPFRLRLSGAGDDASLHPPPVPLASLSLTLDVKWWARAALVATTVVWTANNVLVKTLYARGLPPGFVTAARFSLSALFMLPMVRWSTLRPAFSLSLAAFGGNASLAMSLLFTTTGRASFFSSTSVVLTPLLEALLFGTRVTVAMMASSCLCLGGVYWMSREGLAAAVATSATTAASDTAAVGWRALLSLLRGDLLALMAAFWFALYTVRLSREAPKYHSQALSSSLRVWTACLASIWATVEGWLAARARERASVAVHGSAVAVMGSARHSTPALSLLWQLGPWAWAGLAALAVLVILGALFQVFGQKSVPSQEASVLYTLNPVWTSLAGHLFLAEQFTRDQALGGACILLGCLLAAVRPRTKNPGRS</sequence>
<evidence type="ECO:0000313" key="9">
    <source>
        <dbReference type="Proteomes" id="UP001301350"/>
    </source>
</evidence>
<dbReference type="InterPro" id="IPR037185">
    <property type="entry name" value="EmrE-like"/>
</dbReference>
<keyword evidence="9" id="KW-1185">Reference proteome</keyword>
<organism evidence="8 9">
    <name type="scientific">Cyanidium caldarium</name>
    <name type="common">Red alga</name>
    <dbReference type="NCBI Taxonomy" id="2771"/>
    <lineage>
        <taxon>Eukaryota</taxon>
        <taxon>Rhodophyta</taxon>
        <taxon>Bangiophyceae</taxon>
        <taxon>Cyanidiales</taxon>
        <taxon>Cyanidiaceae</taxon>
        <taxon>Cyanidium</taxon>
    </lineage>
</organism>
<dbReference type="PANTHER" id="PTHR42920:SF5">
    <property type="entry name" value="EAMA DOMAIN-CONTAINING PROTEIN"/>
    <property type="match status" value="1"/>
</dbReference>
<dbReference type="EMBL" id="JANCYW010000018">
    <property type="protein sequence ID" value="KAK4538477.1"/>
    <property type="molecule type" value="Genomic_DNA"/>
</dbReference>
<accession>A0AAV9J1N5</accession>
<keyword evidence="4 6" id="KW-1133">Transmembrane helix</keyword>
<gene>
    <name evidence="8" type="ORF">CDCA_CDCA18G4502</name>
</gene>
<feature type="transmembrane region" description="Helical" evidence="6">
    <location>
        <begin position="352"/>
        <end position="373"/>
    </location>
</feature>
<dbReference type="SUPFAM" id="SSF103481">
    <property type="entry name" value="Multidrug resistance efflux transporter EmrE"/>
    <property type="match status" value="2"/>
</dbReference>
<keyword evidence="2" id="KW-1003">Cell membrane</keyword>
<evidence type="ECO:0000259" key="7">
    <source>
        <dbReference type="Pfam" id="PF00892"/>
    </source>
</evidence>
<dbReference type="InterPro" id="IPR051258">
    <property type="entry name" value="Diverse_Substrate_Transporter"/>
</dbReference>
<evidence type="ECO:0000313" key="8">
    <source>
        <dbReference type="EMBL" id="KAK4538477.1"/>
    </source>
</evidence>